<organism evidence="2 3">
    <name type="scientific">Mugilogobius chulae</name>
    <name type="common">yellowstripe goby</name>
    <dbReference type="NCBI Taxonomy" id="88201"/>
    <lineage>
        <taxon>Eukaryota</taxon>
        <taxon>Metazoa</taxon>
        <taxon>Chordata</taxon>
        <taxon>Craniata</taxon>
        <taxon>Vertebrata</taxon>
        <taxon>Euteleostomi</taxon>
        <taxon>Actinopterygii</taxon>
        <taxon>Neopterygii</taxon>
        <taxon>Teleostei</taxon>
        <taxon>Neoteleostei</taxon>
        <taxon>Acanthomorphata</taxon>
        <taxon>Gobiaria</taxon>
        <taxon>Gobiiformes</taxon>
        <taxon>Gobioidei</taxon>
        <taxon>Gobiidae</taxon>
        <taxon>Gobionellinae</taxon>
        <taxon>Mugilogobius</taxon>
    </lineage>
</organism>
<dbReference type="GO" id="GO:0030336">
    <property type="term" value="P:negative regulation of cell migration"/>
    <property type="evidence" value="ECO:0007669"/>
    <property type="project" value="InterPro"/>
</dbReference>
<gene>
    <name evidence="2" type="ORF">WMY93_011166</name>
</gene>
<comment type="caution">
    <text evidence="2">The sequence shown here is derived from an EMBL/GenBank/DDBJ whole genome shotgun (WGS) entry which is preliminary data.</text>
</comment>
<feature type="region of interest" description="Disordered" evidence="1">
    <location>
        <begin position="1"/>
        <end position="77"/>
    </location>
</feature>
<dbReference type="AlphaFoldDB" id="A0AAW0P371"/>
<keyword evidence="3" id="KW-1185">Reference proteome</keyword>
<dbReference type="InterPro" id="IPR031466">
    <property type="entry name" value="MIIP"/>
</dbReference>
<sequence>MAVRPGQLWVGSGHDLNTDEVPAHAAPRAKLCGGSTKQGAISSTRAAKEKLEEVSGGLQQRSRKREREDGPEESCEAEEVITLTAEGAGSARAALARPKVTFSDTIEHTRPAQTSTMSSELRTEDLRRTSMSPGSKSSLKRHHELPGEKTRVNAESHHSRPLLGYDWIAGVIDAEDSLIERPDDFFNDLCTFRAMNREQCVSSQLSGFSEESDENLPSAPDHSPEIKKDTHQCTFSYRINSRLFPVPLNSNECCPVCKKHKSDHPHTMKEPALVRVSIPRSTLLPPHKYKAHRRCSFDPSDSLGLPSHCLSGWSNKGQSAAAAKSNLDLRSSVDVKKEAENRELENLPAFQTSSRQKPKQIPHVSLLSRHNFQHISPKKRK</sequence>
<dbReference type="EMBL" id="JBBPFD010000008">
    <property type="protein sequence ID" value="KAK7915405.1"/>
    <property type="molecule type" value="Genomic_DNA"/>
</dbReference>
<feature type="compositionally biased region" description="Polar residues" evidence="1">
    <location>
        <begin position="111"/>
        <end position="120"/>
    </location>
</feature>
<protein>
    <recommendedName>
        <fullName evidence="4">Migration and invasion inhibitory protein</fullName>
    </recommendedName>
</protein>
<evidence type="ECO:0000313" key="2">
    <source>
        <dbReference type="EMBL" id="KAK7915405.1"/>
    </source>
</evidence>
<dbReference type="Pfam" id="PF15734">
    <property type="entry name" value="MIIP"/>
    <property type="match status" value="1"/>
</dbReference>
<feature type="region of interest" description="Disordered" evidence="1">
    <location>
        <begin position="339"/>
        <end position="381"/>
    </location>
</feature>
<reference evidence="3" key="1">
    <citation type="submission" date="2024-04" db="EMBL/GenBank/DDBJ databases">
        <title>Salinicola lusitanus LLJ914,a marine bacterium isolated from the Okinawa Trough.</title>
        <authorList>
            <person name="Li J."/>
        </authorList>
    </citation>
    <scope>NUCLEOTIDE SEQUENCE [LARGE SCALE GENOMIC DNA]</scope>
</reference>
<name>A0AAW0P371_9GOBI</name>
<evidence type="ECO:0008006" key="4">
    <source>
        <dbReference type="Google" id="ProtNLM"/>
    </source>
</evidence>
<dbReference type="GO" id="GO:0010972">
    <property type="term" value="P:negative regulation of G2/M transition of mitotic cell cycle"/>
    <property type="evidence" value="ECO:0007669"/>
    <property type="project" value="InterPro"/>
</dbReference>
<accession>A0AAW0P371</accession>
<feature type="compositionally biased region" description="Polar residues" evidence="1">
    <location>
        <begin position="35"/>
        <end position="45"/>
    </location>
</feature>
<dbReference type="Proteomes" id="UP001460270">
    <property type="component" value="Unassembled WGS sequence"/>
</dbReference>
<evidence type="ECO:0000256" key="1">
    <source>
        <dbReference type="SAM" id="MobiDB-lite"/>
    </source>
</evidence>
<feature type="region of interest" description="Disordered" evidence="1">
    <location>
        <begin position="204"/>
        <end position="227"/>
    </location>
</feature>
<evidence type="ECO:0000313" key="3">
    <source>
        <dbReference type="Proteomes" id="UP001460270"/>
    </source>
</evidence>
<dbReference type="PANTHER" id="PTHR34831:SF1">
    <property type="entry name" value="MIGRATION AND INVASION-INHIBITORY PROTEIN"/>
    <property type="match status" value="1"/>
</dbReference>
<feature type="compositionally biased region" description="Basic and acidic residues" evidence="1">
    <location>
        <begin position="144"/>
        <end position="157"/>
    </location>
</feature>
<proteinExistence type="predicted"/>
<feature type="region of interest" description="Disordered" evidence="1">
    <location>
        <begin position="102"/>
        <end position="157"/>
    </location>
</feature>
<dbReference type="PANTHER" id="PTHR34831">
    <property type="entry name" value="MIGRATION AND INVASION-INHIBITORY PROTEIN"/>
    <property type="match status" value="1"/>
</dbReference>